<sequence>MSVSETDSRPSTSHQEEPQDVQAILAYLIRSGQVRILTNDEDDVDSKEEDSDGCEFYGPARPPQEDPHPNTEELDRSDIKEEVMRSSGRATKRDMKPTVLHMLQNREMGRNKKQQFTLEDQRVINCQYLPNQMSVMANYRHKTFCGTYSKSGNIFLSASQDQNIRIYNTEDDNFDLIKRIRARDVGWSVLDTAFSPDGNYLIYSSWSDAIHLCNIHGDYETHIPLPLNPRTHSFAIFSLTFSSDNTEILGGANDGCLYVYDRESNSRTLKIAAHDDDVNAVAFADDSSHILFSGGDDGLCRVWDRRTLKESSPEPVGTFAGHLDGITYIDSKGDARFLISNSKDQTIKLWDVRKFSPSVGVEATKKAVATQNWDYRWEQVPRSVTKKRRIEGDSSVMTYRGHSVLHTLIRCHFSPEYTTGQRYIYTGCATGALVIFDLLTGKVVSRLKGHNQCTRDVSWHPYKNIIMTSSWDGTVKKWDYQHQEEEEEYPEESTESDDSDDATKRRKCQKGAKCTQALKRQTRCTNRQGLFN</sequence>
<evidence type="ECO:0000256" key="4">
    <source>
        <dbReference type="SAM" id="MobiDB-lite"/>
    </source>
</evidence>
<dbReference type="PROSITE" id="PS50294">
    <property type="entry name" value="WD_REPEATS_REGION"/>
    <property type="match status" value="3"/>
</dbReference>
<feature type="compositionally biased region" description="Acidic residues" evidence="4">
    <location>
        <begin position="484"/>
        <end position="500"/>
    </location>
</feature>
<dbReference type="GO" id="GO:0080008">
    <property type="term" value="C:Cul4-RING E3 ubiquitin ligase complex"/>
    <property type="evidence" value="ECO:0007669"/>
    <property type="project" value="TreeGrafter"/>
</dbReference>
<dbReference type="PANTHER" id="PTHR19847:SF7">
    <property type="entry name" value="DDB1- AND CUL4-ASSOCIATED FACTOR 11"/>
    <property type="match status" value="1"/>
</dbReference>
<name>A0A8W8JRZ2_MAGGI</name>
<feature type="region of interest" description="Disordered" evidence="4">
    <location>
        <begin position="36"/>
        <end position="89"/>
    </location>
</feature>
<feature type="compositionally biased region" description="Acidic residues" evidence="4">
    <location>
        <begin position="39"/>
        <end position="53"/>
    </location>
</feature>
<dbReference type="PROSITE" id="PS50082">
    <property type="entry name" value="WD_REPEATS_2"/>
    <property type="match status" value="4"/>
</dbReference>
<organism evidence="5 6">
    <name type="scientific">Magallana gigas</name>
    <name type="common">Pacific oyster</name>
    <name type="synonym">Crassostrea gigas</name>
    <dbReference type="NCBI Taxonomy" id="29159"/>
    <lineage>
        <taxon>Eukaryota</taxon>
        <taxon>Metazoa</taxon>
        <taxon>Spiralia</taxon>
        <taxon>Lophotrochozoa</taxon>
        <taxon>Mollusca</taxon>
        <taxon>Bivalvia</taxon>
        <taxon>Autobranchia</taxon>
        <taxon>Pteriomorphia</taxon>
        <taxon>Ostreida</taxon>
        <taxon>Ostreoidea</taxon>
        <taxon>Ostreidae</taxon>
        <taxon>Magallana</taxon>
    </lineage>
</organism>
<feature type="repeat" description="WD" evidence="3">
    <location>
        <begin position="447"/>
        <end position="488"/>
    </location>
</feature>
<proteinExistence type="predicted"/>
<dbReference type="SUPFAM" id="SSF50978">
    <property type="entry name" value="WD40 repeat-like"/>
    <property type="match status" value="1"/>
</dbReference>
<dbReference type="Pfam" id="PF00400">
    <property type="entry name" value="WD40"/>
    <property type="match status" value="4"/>
</dbReference>
<keyword evidence="6" id="KW-1185">Reference proteome</keyword>
<reference evidence="5" key="1">
    <citation type="submission" date="2022-08" db="UniProtKB">
        <authorList>
            <consortium name="EnsemblMetazoa"/>
        </authorList>
    </citation>
    <scope>IDENTIFICATION</scope>
    <source>
        <strain evidence="5">05x7-T-G4-1.051#20</strain>
    </source>
</reference>
<dbReference type="Gene3D" id="2.130.10.10">
    <property type="entry name" value="YVTN repeat-like/Quinoprotein amine dehydrogenase"/>
    <property type="match status" value="2"/>
</dbReference>
<dbReference type="FunFam" id="2.130.10.10:FF:000115">
    <property type="entry name" value="DDB1- and CUL4-associated factor 11 isoform X1"/>
    <property type="match status" value="1"/>
</dbReference>
<keyword evidence="2" id="KW-0677">Repeat</keyword>
<evidence type="ECO:0000313" key="6">
    <source>
        <dbReference type="Proteomes" id="UP000005408"/>
    </source>
</evidence>
<keyword evidence="1 3" id="KW-0853">WD repeat</keyword>
<dbReference type="Proteomes" id="UP000005408">
    <property type="component" value="Unassembled WGS sequence"/>
</dbReference>
<feature type="compositionally biased region" description="Polar residues" evidence="4">
    <location>
        <begin position="1"/>
        <end position="13"/>
    </location>
</feature>
<evidence type="ECO:0000256" key="3">
    <source>
        <dbReference type="PROSITE-ProRule" id="PRU00221"/>
    </source>
</evidence>
<evidence type="ECO:0008006" key="7">
    <source>
        <dbReference type="Google" id="ProtNLM"/>
    </source>
</evidence>
<dbReference type="InterPro" id="IPR036322">
    <property type="entry name" value="WD40_repeat_dom_sf"/>
</dbReference>
<dbReference type="AlphaFoldDB" id="A0A8W8JRZ2"/>
<dbReference type="EnsemblMetazoa" id="G20767.1">
    <property type="protein sequence ID" value="G20767.1:cds"/>
    <property type="gene ID" value="G20767"/>
</dbReference>
<dbReference type="PRINTS" id="PR00320">
    <property type="entry name" value="GPROTEINBRPT"/>
</dbReference>
<evidence type="ECO:0000256" key="2">
    <source>
        <dbReference type="ARBA" id="ARBA00022737"/>
    </source>
</evidence>
<dbReference type="SMART" id="SM00320">
    <property type="entry name" value="WD40"/>
    <property type="match status" value="7"/>
</dbReference>
<accession>A0A8W8JRZ2</accession>
<evidence type="ECO:0000313" key="5">
    <source>
        <dbReference type="EnsemblMetazoa" id="G20767.1:cds"/>
    </source>
</evidence>
<dbReference type="InterPro" id="IPR001680">
    <property type="entry name" value="WD40_rpt"/>
</dbReference>
<dbReference type="InterPro" id="IPR051859">
    <property type="entry name" value="DCAF"/>
</dbReference>
<feature type="repeat" description="WD" evidence="3">
    <location>
        <begin position="271"/>
        <end position="313"/>
    </location>
</feature>
<feature type="region of interest" description="Disordered" evidence="4">
    <location>
        <begin position="1"/>
        <end position="22"/>
    </location>
</feature>
<feature type="repeat" description="WD" evidence="3">
    <location>
        <begin position="319"/>
        <end position="353"/>
    </location>
</feature>
<dbReference type="FunFam" id="2.130.10.10:FF:000492">
    <property type="entry name" value="LEC14B homolog isoform X2"/>
    <property type="match status" value="1"/>
</dbReference>
<dbReference type="InterPro" id="IPR020472">
    <property type="entry name" value="WD40_PAC1"/>
</dbReference>
<protein>
    <recommendedName>
        <fullName evidence="7">DDB1-and CUL4-associated factor 11</fullName>
    </recommendedName>
</protein>
<feature type="region of interest" description="Disordered" evidence="4">
    <location>
        <begin position="482"/>
        <end position="517"/>
    </location>
</feature>
<feature type="compositionally biased region" description="Basic and acidic residues" evidence="4">
    <location>
        <begin position="63"/>
        <end position="84"/>
    </location>
</feature>
<feature type="repeat" description="WD" evidence="3">
    <location>
        <begin position="229"/>
        <end position="270"/>
    </location>
</feature>
<dbReference type="GO" id="GO:0043161">
    <property type="term" value="P:proteasome-mediated ubiquitin-dependent protein catabolic process"/>
    <property type="evidence" value="ECO:0007669"/>
    <property type="project" value="TreeGrafter"/>
</dbReference>
<dbReference type="InterPro" id="IPR015943">
    <property type="entry name" value="WD40/YVTN_repeat-like_dom_sf"/>
</dbReference>
<dbReference type="PANTHER" id="PTHR19847">
    <property type="entry name" value="DDB1- AND CUL4-ASSOCIATED FACTOR 11"/>
    <property type="match status" value="1"/>
</dbReference>
<evidence type="ECO:0000256" key="1">
    <source>
        <dbReference type="ARBA" id="ARBA00022574"/>
    </source>
</evidence>